<evidence type="ECO:0000256" key="11">
    <source>
        <dbReference type="ARBA" id="ARBA00022842"/>
    </source>
</evidence>
<proteinExistence type="inferred from homology"/>
<evidence type="ECO:0000256" key="15">
    <source>
        <dbReference type="ARBA" id="ARBA00032605"/>
    </source>
</evidence>
<feature type="transmembrane region" description="Helical" evidence="19">
    <location>
        <begin position="138"/>
        <end position="158"/>
    </location>
</feature>
<dbReference type="GO" id="GO:0008818">
    <property type="term" value="F:cobalamin 5'-phosphate synthase activity"/>
    <property type="evidence" value="ECO:0007669"/>
    <property type="project" value="UniProtKB-UniRule"/>
</dbReference>
<dbReference type="EMBL" id="CP078073">
    <property type="protein sequence ID" value="QXL89810.1"/>
    <property type="molecule type" value="Genomic_DNA"/>
</dbReference>
<comment type="cofactor">
    <cofactor evidence="1 19">
        <name>Mg(2+)</name>
        <dbReference type="ChEBI" id="CHEBI:18420"/>
    </cofactor>
</comment>
<dbReference type="RefSeq" id="WP_257892833.1">
    <property type="nucleotide sequence ID" value="NZ_JAIMBW010000001.1"/>
</dbReference>
<name>A0A975YHV9_9RHOB</name>
<dbReference type="HAMAP" id="MF_00719">
    <property type="entry name" value="CobS"/>
    <property type="match status" value="1"/>
</dbReference>
<accession>A0A975YHV9</accession>
<comment type="similarity">
    <text evidence="4 19">Belongs to the CobS family.</text>
</comment>
<dbReference type="Proteomes" id="UP000693972">
    <property type="component" value="Unassembled WGS sequence"/>
</dbReference>
<evidence type="ECO:0000256" key="17">
    <source>
        <dbReference type="ARBA" id="ARBA00048623"/>
    </source>
</evidence>
<dbReference type="GO" id="GO:0051073">
    <property type="term" value="F:adenosylcobinamide-GDP ribazoletransferase activity"/>
    <property type="evidence" value="ECO:0007669"/>
    <property type="project" value="UniProtKB-UniRule"/>
</dbReference>
<dbReference type="EC" id="2.7.8.26" evidence="5 19"/>
<dbReference type="Pfam" id="PF02654">
    <property type="entry name" value="CobS"/>
    <property type="match status" value="1"/>
</dbReference>
<evidence type="ECO:0000256" key="9">
    <source>
        <dbReference type="ARBA" id="ARBA00022679"/>
    </source>
</evidence>
<feature type="transmembrane region" description="Helical" evidence="19">
    <location>
        <begin position="202"/>
        <end position="220"/>
    </location>
</feature>
<evidence type="ECO:0000256" key="16">
    <source>
        <dbReference type="ARBA" id="ARBA00032853"/>
    </source>
</evidence>
<comment type="function">
    <text evidence="14 19">Joins adenosylcobinamide-GDP and alpha-ribazole to generate adenosylcobalamin (Ado-cobalamin). Also synthesizes adenosylcobalamin 5'-phosphate from adenosylcobinamide-GDP and alpha-ribazole 5'-phosphate.</text>
</comment>
<keyword evidence="9 19" id="KW-0808">Transferase</keyword>
<organism evidence="20">
    <name type="scientific">Gymnodinialimonas phycosphaerae</name>
    <dbReference type="NCBI Taxonomy" id="2841589"/>
    <lineage>
        <taxon>Bacteria</taxon>
        <taxon>Pseudomonadati</taxon>
        <taxon>Pseudomonadota</taxon>
        <taxon>Alphaproteobacteria</taxon>
        <taxon>Rhodobacterales</taxon>
        <taxon>Paracoccaceae</taxon>
        <taxon>Gymnodinialimonas</taxon>
    </lineage>
</organism>
<dbReference type="GO" id="GO:0009236">
    <property type="term" value="P:cobalamin biosynthetic process"/>
    <property type="evidence" value="ECO:0007669"/>
    <property type="project" value="UniProtKB-UniRule"/>
</dbReference>
<evidence type="ECO:0000256" key="2">
    <source>
        <dbReference type="ARBA" id="ARBA00004651"/>
    </source>
</evidence>
<feature type="transmembrane region" description="Helical" evidence="19">
    <location>
        <begin position="179"/>
        <end position="196"/>
    </location>
</feature>
<dbReference type="PANTHER" id="PTHR34148">
    <property type="entry name" value="ADENOSYLCOBINAMIDE-GDP RIBAZOLETRANSFERASE"/>
    <property type="match status" value="1"/>
</dbReference>
<keyword evidence="13 19" id="KW-0472">Membrane</keyword>
<comment type="catalytic activity">
    <reaction evidence="18 19">
        <text>alpha-ribazole 5'-phosphate + adenosylcob(III)inamide-GDP = adenosylcob(III)alamin 5'-phosphate + GMP + H(+)</text>
        <dbReference type="Rhea" id="RHEA:23560"/>
        <dbReference type="ChEBI" id="CHEBI:15378"/>
        <dbReference type="ChEBI" id="CHEBI:57918"/>
        <dbReference type="ChEBI" id="CHEBI:58115"/>
        <dbReference type="ChEBI" id="CHEBI:60487"/>
        <dbReference type="ChEBI" id="CHEBI:60493"/>
        <dbReference type="EC" id="2.7.8.26"/>
    </reaction>
</comment>
<evidence type="ECO:0000313" key="21">
    <source>
        <dbReference type="Proteomes" id="UP000693972"/>
    </source>
</evidence>
<keyword evidence="7 19" id="KW-1003">Cell membrane</keyword>
<dbReference type="InterPro" id="IPR003805">
    <property type="entry name" value="CobS"/>
</dbReference>
<feature type="transmembrane region" description="Helical" evidence="19">
    <location>
        <begin position="53"/>
        <end position="80"/>
    </location>
</feature>
<sequence>MAETDTNHPEARDLIRAGQLLTRLPLPGGDGVRGAAAAWAWPVVGLVVGLGQVLVGLTALGIGLPAGVAAGFAIAAGLMITGGLHEDGLADCADGFWGAMTRDRRLEILKDSRIGAYGVLALIVAMGLRWALFAALLAVAPLTLLAGAMISRAAMAGVMARLRFARDGGLAAHVGRPPAWAAGLAAGVAIVGAVLATGVLAGIVATMVAAGATIAIALVARAKIGGQTGDVLGAAQVVAELTTLTACAAILL</sequence>
<evidence type="ECO:0000256" key="14">
    <source>
        <dbReference type="ARBA" id="ARBA00025228"/>
    </source>
</evidence>
<keyword evidence="10 19" id="KW-0812">Transmembrane</keyword>
<dbReference type="GO" id="GO:0005886">
    <property type="term" value="C:plasma membrane"/>
    <property type="evidence" value="ECO:0007669"/>
    <property type="project" value="UniProtKB-SubCell"/>
</dbReference>
<dbReference type="PANTHER" id="PTHR34148:SF1">
    <property type="entry name" value="ADENOSYLCOBINAMIDE-GDP RIBAZOLETRANSFERASE"/>
    <property type="match status" value="1"/>
</dbReference>
<evidence type="ECO:0000256" key="3">
    <source>
        <dbReference type="ARBA" id="ARBA00004663"/>
    </source>
</evidence>
<protein>
    <recommendedName>
        <fullName evidence="6 19">Adenosylcobinamide-GDP ribazoletransferase</fullName>
        <ecNumber evidence="5 19">2.7.8.26</ecNumber>
    </recommendedName>
    <alternativeName>
        <fullName evidence="16 19">Cobalamin synthase</fullName>
    </alternativeName>
    <alternativeName>
        <fullName evidence="15 19">Cobalamin-5'-phosphate synthase</fullName>
    </alternativeName>
</protein>
<comment type="subcellular location">
    <subcellularLocation>
        <location evidence="2 19">Cell membrane</location>
        <topology evidence="2 19">Multi-pass membrane protein</topology>
    </subcellularLocation>
</comment>
<evidence type="ECO:0000256" key="12">
    <source>
        <dbReference type="ARBA" id="ARBA00022989"/>
    </source>
</evidence>
<evidence type="ECO:0000256" key="18">
    <source>
        <dbReference type="ARBA" id="ARBA00049504"/>
    </source>
</evidence>
<keyword evidence="8 19" id="KW-0169">Cobalamin biosynthesis</keyword>
<evidence type="ECO:0000256" key="19">
    <source>
        <dbReference type="HAMAP-Rule" id="MF_00719"/>
    </source>
</evidence>
<evidence type="ECO:0000256" key="8">
    <source>
        <dbReference type="ARBA" id="ARBA00022573"/>
    </source>
</evidence>
<evidence type="ECO:0000256" key="1">
    <source>
        <dbReference type="ARBA" id="ARBA00001946"/>
    </source>
</evidence>
<reference evidence="20 21" key="1">
    <citation type="submission" date="2021-07" db="EMBL/GenBank/DDBJ databases">
        <title>Karlodiniumbacter phycospheric gen. nov., sp. nov., a phycosphere bacterium isolated from karlodinium veneficum.</title>
        <authorList>
            <person name="Peng Y."/>
            <person name="Jiang L."/>
            <person name="Lee J."/>
        </authorList>
    </citation>
    <scope>NUCLEOTIDE SEQUENCE</scope>
    <source>
        <strain evidence="20 21">N5</strain>
    </source>
</reference>
<keyword evidence="21" id="KW-1185">Reference proteome</keyword>
<keyword evidence="12 19" id="KW-1133">Transmembrane helix</keyword>
<keyword evidence="11 19" id="KW-0460">Magnesium</keyword>
<gene>
    <name evidence="19" type="primary">cobS</name>
    <name evidence="20" type="ORF">KUL25_10030</name>
</gene>
<evidence type="ECO:0000313" key="20">
    <source>
        <dbReference type="EMBL" id="QXL89810.1"/>
    </source>
</evidence>
<evidence type="ECO:0000256" key="5">
    <source>
        <dbReference type="ARBA" id="ARBA00013200"/>
    </source>
</evidence>
<evidence type="ECO:0000256" key="4">
    <source>
        <dbReference type="ARBA" id="ARBA00010561"/>
    </source>
</evidence>
<evidence type="ECO:0000256" key="10">
    <source>
        <dbReference type="ARBA" id="ARBA00022692"/>
    </source>
</evidence>
<dbReference type="AlphaFoldDB" id="A0A975YHV9"/>
<comment type="catalytic activity">
    <reaction evidence="17 19">
        <text>alpha-ribazole + adenosylcob(III)inamide-GDP = adenosylcob(III)alamin + GMP + H(+)</text>
        <dbReference type="Rhea" id="RHEA:16049"/>
        <dbReference type="ChEBI" id="CHEBI:10329"/>
        <dbReference type="ChEBI" id="CHEBI:15378"/>
        <dbReference type="ChEBI" id="CHEBI:18408"/>
        <dbReference type="ChEBI" id="CHEBI:58115"/>
        <dbReference type="ChEBI" id="CHEBI:60487"/>
        <dbReference type="EC" id="2.7.8.26"/>
    </reaction>
</comment>
<evidence type="ECO:0000256" key="13">
    <source>
        <dbReference type="ARBA" id="ARBA00023136"/>
    </source>
</evidence>
<comment type="pathway">
    <text evidence="3 19">Cofactor biosynthesis; adenosylcobalamin biosynthesis; adenosylcobalamin from cob(II)yrinate a,c-diamide: step 7/7.</text>
</comment>
<evidence type="ECO:0000256" key="7">
    <source>
        <dbReference type="ARBA" id="ARBA00022475"/>
    </source>
</evidence>
<evidence type="ECO:0000256" key="6">
    <source>
        <dbReference type="ARBA" id="ARBA00015850"/>
    </source>
</evidence>
<dbReference type="EMBL" id="JAIMBW010000001">
    <property type="protein sequence ID" value="MBY4893102.1"/>
    <property type="molecule type" value="Genomic_DNA"/>
</dbReference>